<feature type="transmembrane region" description="Helical" evidence="5">
    <location>
        <begin position="805"/>
        <end position="825"/>
    </location>
</feature>
<evidence type="ECO:0000256" key="2">
    <source>
        <dbReference type="ARBA" id="ARBA00022801"/>
    </source>
</evidence>
<dbReference type="PROSITE" id="PS51764">
    <property type="entry name" value="GH26"/>
    <property type="match status" value="1"/>
</dbReference>
<sequence length="860" mass="95440">MPTRLSRLDARPLHSLILLRLALALVLGVLVLNAAPERADAADDDPAPAAGHPWFGPYLTWSSDLPRDYGDRLGATPSLYAQQVDYPLTDDSRTYLRQFAEQAATQGAVALLTLEPNQGLSGLDESDARELARELVRLHRAYDSFFLVRFGPEMNGSWTPWGQQPQAYRAAFRTVADAVHAATDQALMVWSPVYGAGYPFGAAYGDIAPGQARDITALDTDDDGSVDDDDDPYGPYWPGQRYADWVGITFDHFGDDRRRVDNSLDVTRRGIPQGQDEDGTGFATNTVPAADAVSARWDETFGYTDPGRPRTSFYDRFAVRYDKRVVLDTAALWQPDRPGDDEVAIKRAWWKQVFDSLPGHPLVGAIDWLEQRRPEAEADQRVVDWRATHTAALADALLRDLREARVDLGPVTDVVDLQAGNEATAQGRLPDQEFAASNLGWIVVCAVALAVVFLLAGLVGRFVPSWRYPDDGSGRDHRVDLLRGFMIIAVVITHVELAGPWSYITLNMVGAITGAELFVLLSGIVLGMIYAPTVRKLGEWATAVSMWKRARKQYLVSLAVVLLVYGLGRIPFVDATALTTFTDRGTGEGGAGATGRVYDLYANADRLLDYPPPWYAVKELLLLEIGPWIFNIMGLFVVLSLLLPLLMVLVQRRLWWVLLALSWVAYVVGVRTEWHVLPSQFESVFPLLIWQLPFVHGLVVGAYRQRIVDALTGRLGKILTGLFVVGYAVVLGWLWLAQQQGWAPDPFPADSYAWLGEHAYLRVVLQPGRLVDLVFFCVVSFGVLTTCWRPINAVIGWLWTPLGQASLYVFVVHVFFALAVANVPGLDRSSWWQGLVLHTAVVGLIWLMVRHKVLFSVIPR</sequence>
<dbReference type="GO" id="GO:0016985">
    <property type="term" value="F:mannan endo-1,4-beta-mannosidase activity"/>
    <property type="evidence" value="ECO:0007669"/>
    <property type="project" value="InterPro"/>
</dbReference>
<feature type="transmembrane region" description="Helical" evidence="5">
    <location>
        <begin position="628"/>
        <end position="647"/>
    </location>
</feature>
<reference evidence="7" key="1">
    <citation type="submission" date="2020-11" db="EMBL/GenBank/DDBJ databases">
        <title>Nocardioides sp. CBS4Y-1, whole genome shotgun sequence.</title>
        <authorList>
            <person name="Tuo L."/>
        </authorList>
    </citation>
    <scope>NUCLEOTIDE SEQUENCE</scope>
    <source>
        <strain evidence="7">CBS4Y-1</strain>
    </source>
</reference>
<keyword evidence="2" id="KW-0378">Hydrolase</keyword>
<feature type="transmembrane region" description="Helical" evidence="5">
    <location>
        <begin position="439"/>
        <end position="460"/>
    </location>
</feature>
<protein>
    <submittedName>
        <fullName evidence="7">OpgC domain-containing protein</fullName>
    </submittedName>
</protein>
<proteinExistence type="inferred from homology"/>
<feature type="transmembrane region" description="Helical" evidence="5">
    <location>
        <begin position="481"/>
        <end position="503"/>
    </location>
</feature>
<comment type="similarity">
    <text evidence="1 4">Belongs to the glycosyl hydrolase 26 family.</text>
</comment>
<feature type="transmembrane region" description="Helical" evidence="5">
    <location>
        <begin position="684"/>
        <end position="703"/>
    </location>
</feature>
<dbReference type="RefSeq" id="WP_194503408.1">
    <property type="nucleotide sequence ID" value="NZ_JADIVZ010000004.1"/>
</dbReference>
<keyword evidence="5" id="KW-1133">Transmembrane helix</keyword>
<feature type="transmembrane region" description="Helical" evidence="5">
    <location>
        <begin position="773"/>
        <end position="798"/>
    </location>
</feature>
<keyword evidence="8" id="KW-1185">Reference proteome</keyword>
<dbReference type="InterPro" id="IPR000805">
    <property type="entry name" value="Glyco_hydro_26"/>
</dbReference>
<feature type="transmembrane region" description="Helical" evidence="5">
    <location>
        <begin position="831"/>
        <end position="849"/>
    </location>
</feature>
<dbReference type="AlphaFoldDB" id="A0A930YB72"/>
<feature type="transmembrane region" description="Helical" evidence="5">
    <location>
        <begin position="715"/>
        <end position="736"/>
    </location>
</feature>
<comment type="caution">
    <text evidence="4">Lacks conserved residue(s) required for the propagation of feature annotation.</text>
</comment>
<evidence type="ECO:0000313" key="7">
    <source>
        <dbReference type="EMBL" id="MBF4162158.1"/>
    </source>
</evidence>
<feature type="transmembrane region" description="Helical" evidence="5">
    <location>
        <begin position="654"/>
        <end position="672"/>
    </location>
</feature>
<feature type="transmembrane region" description="Helical" evidence="5">
    <location>
        <begin position="554"/>
        <end position="572"/>
    </location>
</feature>
<dbReference type="InterPro" id="IPR017853">
    <property type="entry name" value="GH"/>
</dbReference>
<feature type="domain" description="GH26" evidence="6">
    <location>
        <begin position="36"/>
        <end position="392"/>
    </location>
</feature>
<feature type="transmembrane region" description="Helical" evidence="5">
    <location>
        <begin position="509"/>
        <end position="533"/>
    </location>
</feature>
<dbReference type="InterPro" id="IPR022790">
    <property type="entry name" value="GH26_dom"/>
</dbReference>
<dbReference type="PANTHER" id="PTHR40079">
    <property type="entry name" value="MANNAN ENDO-1,4-BETA-MANNOSIDASE E-RELATED"/>
    <property type="match status" value="1"/>
</dbReference>
<organism evidence="7 8">
    <name type="scientific">Nocardioides acrostichi</name>
    <dbReference type="NCBI Taxonomy" id="2784339"/>
    <lineage>
        <taxon>Bacteria</taxon>
        <taxon>Bacillati</taxon>
        <taxon>Actinomycetota</taxon>
        <taxon>Actinomycetes</taxon>
        <taxon>Propionibacteriales</taxon>
        <taxon>Nocardioidaceae</taxon>
        <taxon>Nocardioides</taxon>
    </lineage>
</organism>
<keyword evidence="3" id="KW-0326">Glycosidase</keyword>
<dbReference type="SUPFAM" id="SSF51445">
    <property type="entry name" value="(Trans)glycosidases"/>
    <property type="match status" value="1"/>
</dbReference>
<dbReference type="Gene3D" id="3.20.20.80">
    <property type="entry name" value="Glycosidases"/>
    <property type="match status" value="1"/>
</dbReference>
<accession>A0A930YB72</accession>
<keyword evidence="5" id="KW-0812">Transmembrane</keyword>
<dbReference type="EMBL" id="JADIVZ010000004">
    <property type="protein sequence ID" value="MBF4162158.1"/>
    <property type="molecule type" value="Genomic_DNA"/>
</dbReference>
<evidence type="ECO:0000259" key="6">
    <source>
        <dbReference type="PROSITE" id="PS51764"/>
    </source>
</evidence>
<comment type="caution">
    <text evidence="7">The sequence shown here is derived from an EMBL/GenBank/DDBJ whole genome shotgun (WGS) entry which is preliminary data.</text>
</comment>
<evidence type="ECO:0000256" key="4">
    <source>
        <dbReference type="PROSITE-ProRule" id="PRU01100"/>
    </source>
</evidence>
<dbReference type="Pfam" id="PF10129">
    <property type="entry name" value="OpgC_C"/>
    <property type="match status" value="1"/>
</dbReference>
<gene>
    <name evidence="7" type="primary">opgC</name>
    <name evidence="7" type="ORF">ISG29_10675</name>
</gene>
<dbReference type="Proteomes" id="UP000656804">
    <property type="component" value="Unassembled WGS sequence"/>
</dbReference>
<evidence type="ECO:0000313" key="8">
    <source>
        <dbReference type="Proteomes" id="UP000656804"/>
    </source>
</evidence>
<evidence type="ECO:0000256" key="3">
    <source>
        <dbReference type="ARBA" id="ARBA00023295"/>
    </source>
</evidence>
<keyword evidence="5" id="KW-0472">Membrane</keyword>
<dbReference type="InterPro" id="IPR014550">
    <property type="entry name" value="UCP028704_OpgC"/>
</dbReference>
<dbReference type="PANTHER" id="PTHR40079:SF4">
    <property type="entry name" value="GH26 DOMAIN-CONTAINING PROTEIN-RELATED"/>
    <property type="match status" value="1"/>
</dbReference>
<dbReference type="GO" id="GO:0006080">
    <property type="term" value="P:substituted mannan metabolic process"/>
    <property type="evidence" value="ECO:0007669"/>
    <property type="project" value="InterPro"/>
</dbReference>
<evidence type="ECO:0000256" key="5">
    <source>
        <dbReference type="SAM" id="Phobius"/>
    </source>
</evidence>
<evidence type="ECO:0000256" key="1">
    <source>
        <dbReference type="ARBA" id="ARBA00007754"/>
    </source>
</evidence>
<name>A0A930YB72_9ACTN</name>